<accession>A0A8H6HVB0</accession>
<feature type="region of interest" description="Disordered" evidence="1">
    <location>
        <begin position="182"/>
        <end position="206"/>
    </location>
</feature>
<dbReference type="OrthoDB" id="10677755at2759"/>
<reference evidence="2 3" key="1">
    <citation type="submission" date="2020-07" db="EMBL/GenBank/DDBJ databases">
        <title>Comparative genomics of pyrophilous fungi reveals a link between fire events and developmental genes.</title>
        <authorList>
            <consortium name="DOE Joint Genome Institute"/>
            <person name="Steindorff A.S."/>
            <person name="Carver A."/>
            <person name="Calhoun S."/>
            <person name="Stillman K."/>
            <person name="Liu H."/>
            <person name="Lipzen A."/>
            <person name="Pangilinan J."/>
            <person name="Labutti K."/>
            <person name="Bruns T.D."/>
            <person name="Grigoriev I.V."/>
        </authorList>
    </citation>
    <scope>NUCLEOTIDE SEQUENCE [LARGE SCALE GENOMIC DNA]</scope>
    <source>
        <strain evidence="2 3">CBS 144469</strain>
    </source>
</reference>
<comment type="caution">
    <text evidence="2">The sequence shown here is derived from an EMBL/GenBank/DDBJ whole genome shotgun (WGS) entry which is preliminary data.</text>
</comment>
<feature type="region of interest" description="Disordered" evidence="1">
    <location>
        <begin position="136"/>
        <end position="163"/>
    </location>
</feature>
<evidence type="ECO:0000313" key="3">
    <source>
        <dbReference type="Proteomes" id="UP000521943"/>
    </source>
</evidence>
<gene>
    <name evidence="2" type="ORF">DFP72DRAFT_849986</name>
</gene>
<keyword evidence="3" id="KW-1185">Reference proteome</keyword>
<sequence>MTEVAHLKTWGHCHAFGLRWLRYAARVSTSTLTRADALDRRPAPRHAWTLSSMDEPLMRMTSLEGQRTEGWMDRWRDPPCLRYLLFLHATHPRRVPPLQFAVLGNVFYLRTSGSSVYLGPGVTGTALAYYRDDIVEPDEPKPRSTSAGLDTGAHRSGSRRAGLTPRLDQFSSSVFRSRLWEPLPSRGEGEEGVEGCSADDGRSSRDIRTHSRPWVVCLSVYRLPSVYLARGLAGSTAASYARDIVILGNEVGGCSVFEAAELNLRSTSAARPLALRFLTHSLLTARRSDCQTVCLSTTLFPSSERRAGPSLARPLWLVVLGSRGTGSSLGLNQFCNLFFKFDLHGIVQCQAGAVCFVLSTSGSVEGRRNQDAQSWLIRHHLQSRSHRVGWSRDTDETGVRR</sequence>
<proteinExistence type="predicted"/>
<evidence type="ECO:0000313" key="2">
    <source>
        <dbReference type="EMBL" id="KAF6752513.1"/>
    </source>
</evidence>
<protein>
    <submittedName>
        <fullName evidence="2">Uncharacterized protein</fullName>
    </submittedName>
</protein>
<dbReference type="AlphaFoldDB" id="A0A8H6HVB0"/>
<dbReference type="Proteomes" id="UP000521943">
    <property type="component" value="Unassembled WGS sequence"/>
</dbReference>
<dbReference type="EMBL" id="JACGCI010000044">
    <property type="protein sequence ID" value="KAF6752513.1"/>
    <property type="molecule type" value="Genomic_DNA"/>
</dbReference>
<name>A0A8H6HVB0_9AGAR</name>
<evidence type="ECO:0000256" key="1">
    <source>
        <dbReference type="SAM" id="MobiDB-lite"/>
    </source>
</evidence>
<organism evidence="2 3">
    <name type="scientific">Ephemerocybe angulata</name>
    <dbReference type="NCBI Taxonomy" id="980116"/>
    <lineage>
        <taxon>Eukaryota</taxon>
        <taxon>Fungi</taxon>
        <taxon>Dikarya</taxon>
        <taxon>Basidiomycota</taxon>
        <taxon>Agaricomycotina</taxon>
        <taxon>Agaricomycetes</taxon>
        <taxon>Agaricomycetidae</taxon>
        <taxon>Agaricales</taxon>
        <taxon>Agaricineae</taxon>
        <taxon>Psathyrellaceae</taxon>
        <taxon>Ephemerocybe</taxon>
    </lineage>
</organism>